<accession>A0AAW1KNB7</accession>
<evidence type="ECO:0000313" key="1">
    <source>
        <dbReference type="EMBL" id="KAK9721170.1"/>
    </source>
</evidence>
<sequence>MNVRVHTLFYKKLDSNANNERAGTYPTADIIKEFWNGIWGKDVNHTEGQWKRHEDQSVSAIRTMEYVNITAGDVKEALKRTQNWKAPGADHIHNYWYKKFQTSH</sequence>
<comment type="caution">
    <text evidence="1">The sequence shown here is derived from an EMBL/GenBank/DDBJ whole genome shotgun (WGS) entry which is preliminary data.</text>
</comment>
<gene>
    <name evidence="1" type="ORF">QE152_g21689</name>
</gene>
<reference evidence="1 2" key="1">
    <citation type="journal article" date="2024" name="BMC Genomics">
        <title>De novo assembly and annotation of Popillia japonica's genome with initial clues to its potential as an invasive pest.</title>
        <authorList>
            <person name="Cucini C."/>
            <person name="Boschi S."/>
            <person name="Funari R."/>
            <person name="Cardaioli E."/>
            <person name="Iannotti N."/>
            <person name="Marturano G."/>
            <person name="Paoli F."/>
            <person name="Bruttini M."/>
            <person name="Carapelli A."/>
            <person name="Frati F."/>
            <person name="Nardi F."/>
        </authorList>
    </citation>
    <scope>NUCLEOTIDE SEQUENCE [LARGE SCALE GENOMIC DNA]</scope>
    <source>
        <strain evidence="1">DMR45628</strain>
    </source>
</reference>
<dbReference type="EMBL" id="JASPKY010000202">
    <property type="protein sequence ID" value="KAK9721170.1"/>
    <property type="molecule type" value="Genomic_DNA"/>
</dbReference>
<protein>
    <submittedName>
        <fullName evidence="1">Uncharacterized protein</fullName>
    </submittedName>
</protein>
<name>A0AAW1KNB7_POPJA</name>
<evidence type="ECO:0000313" key="2">
    <source>
        <dbReference type="Proteomes" id="UP001458880"/>
    </source>
</evidence>
<proteinExistence type="predicted"/>
<organism evidence="1 2">
    <name type="scientific">Popillia japonica</name>
    <name type="common">Japanese beetle</name>
    <dbReference type="NCBI Taxonomy" id="7064"/>
    <lineage>
        <taxon>Eukaryota</taxon>
        <taxon>Metazoa</taxon>
        <taxon>Ecdysozoa</taxon>
        <taxon>Arthropoda</taxon>
        <taxon>Hexapoda</taxon>
        <taxon>Insecta</taxon>
        <taxon>Pterygota</taxon>
        <taxon>Neoptera</taxon>
        <taxon>Endopterygota</taxon>
        <taxon>Coleoptera</taxon>
        <taxon>Polyphaga</taxon>
        <taxon>Scarabaeiformia</taxon>
        <taxon>Scarabaeidae</taxon>
        <taxon>Rutelinae</taxon>
        <taxon>Popillia</taxon>
    </lineage>
</organism>
<dbReference type="AlphaFoldDB" id="A0AAW1KNB7"/>
<keyword evidence="2" id="KW-1185">Reference proteome</keyword>
<dbReference type="Proteomes" id="UP001458880">
    <property type="component" value="Unassembled WGS sequence"/>
</dbReference>